<dbReference type="EMBL" id="KQ965758">
    <property type="protein sequence ID" value="KXS15940.1"/>
    <property type="molecule type" value="Genomic_DNA"/>
</dbReference>
<dbReference type="PANTHER" id="PTHR31600">
    <property type="entry name" value="TINY MACROCYSTS PROTEIN B-RELATED"/>
    <property type="match status" value="1"/>
</dbReference>
<feature type="compositionally biased region" description="Pro residues" evidence="1">
    <location>
        <begin position="220"/>
        <end position="230"/>
    </location>
</feature>
<dbReference type="AlphaFoldDB" id="A0A139AGQ9"/>
<feature type="region of interest" description="Disordered" evidence="1">
    <location>
        <begin position="1"/>
        <end position="25"/>
    </location>
</feature>
<dbReference type="Proteomes" id="UP000070544">
    <property type="component" value="Unassembled WGS sequence"/>
</dbReference>
<dbReference type="PANTHER" id="PTHR31600:SF2">
    <property type="entry name" value="GAMETE ENRICHED GENE 10 PROTEIN-RELATED"/>
    <property type="match status" value="1"/>
</dbReference>
<dbReference type="InterPro" id="IPR000014">
    <property type="entry name" value="PAS"/>
</dbReference>
<dbReference type="OrthoDB" id="542352at2759"/>
<feature type="compositionally biased region" description="Low complexity" evidence="1">
    <location>
        <begin position="233"/>
        <end position="250"/>
    </location>
</feature>
<proteinExistence type="predicted"/>
<evidence type="ECO:0000259" key="2">
    <source>
        <dbReference type="PROSITE" id="PS50112"/>
    </source>
</evidence>
<feature type="region of interest" description="Disordered" evidence="1">
    <location>
        <begin position="189"/>
        <end position="298"/>
    </location>
</feature>
<dbReference type="Pfam" id="PF00989">
    <property type="entry name" value="PAS"/>
    <property type="match status" value="1"/>
</dbReference>
<dbReference type="CDD" id="cd00130">
    <property type="entry name" value="PAS"/>
    <property type="match status" value="1"/>
</dbReference>
<feature type="compositionally biased region" description="Polar residues" evidence="1">
    <location>
        <begin position="258"/>
        <end position="269"/>
    </location>
</feature>
<dbReference type="InterPro" id="IPR013767">
    <property type="entry name" value="PAS_fold"/>
</dbReference>
<evidence type="ECO:0000313" key="3">
    <source>
        <dbReference type="EMBL" id="KXS15940.1"/>
    </source>
</evidence>
<reference evidence="3 4" key="1">
    <citation type="journal article" date="2015" name="Genome Biol. Evol.">
        <title>Phylogenomic analyses indicate that early fungi evolved digesting cell walls of algal ancestors of land plants.</title>
        <authorList>
            <person name="Chang Y."/>
            <person name="Wang S."/>
            <person name="Sekimoto S."/>
            <person name="Aerts A.L."/>
            <person name="Choi C."/>
            <person name="Clum A."/>
            <person name="LaButti K.M."/>
            <person name="Lindquist E.A."/>
            <person name="Yee Ngan C."/>
            <person name="Ohm R.A."/>
            <person name="Salamov A.A."/>
            <person name="Grigoriev I.V."/>
            <person name="Spatafora J.W."/>
            <person name="Berbee M.L."/>
        </authorList>
    </citation>
    <scope>NUCLEOTIDE SEQUENCE [LARGE SCALE GENOMIC DNA]</scope>
    <source>
        <strain evidence="3 4">JEL478</strain>
    </source>
</reference>
<sequence length="350" mass="35993">MAESWKEHTESGDMDGGGGIGGVFGPGVGHTTLPASFLSNMQAGGQGSVVGSQGGPVSRTSSGSGAHPVLSLIDTIIDAVIVANGEGTIIEFNAAATRMFGWRKEEVVGIHNVRILMPSMFARNHDRFMRSYTKEGGKPRLIGITRTLKGQRRDGSVFSCDVSLGEFPRDVVQSSFGLAGLGFPSSASTSASASAPFHSASAQTPPPPPIAEESSHAPFSPTPSATPHPHVPTLSSTTASTAGSFISSSGDALGPGSHPTQSGAASSPPTGHPFHTPNSGVQRPHRGPPSANSAGAVSVGLPDMSRIFVATIRDTSGRGKELEWGASSRYLKEFEGAFRIFKSGAAVGIY</sequence>
<dbReference type="GO" id="GO:0006355">
    <property type="term" value="P:regulation of DNA-templated transcription"/>
    <property type="evidence" value="ECO:0007669"/>
    <property type="project" value="InterPro"/>
</dbReference>
<dbReference type="STRING" id="1344416.A0A139AGQ9"/>
<dbReference type="SMART" id="SM00091">
    <property type="entry name" value="PAS"/>
    <property type="match status" value="1"/>
</dbReference>
<evidence type="ECO:0000256" key="1">
    <source>
        <dbReference type="SAM" id="MobiDB-lite"/>
    </source>
</evidence>
<gene>
    <name evidence="3" type="ORF">M427DRAFT_305847</name>
</gene>
<organism evidence="3 4">
    <name type="scientific">Gonapodya prolifera (strain JEL478)</name>
    <name type="common">Monoblepharis prolifera</name>
    <dbReference type="NCBI Taxonomy" id="1344416"/>
    <lineage>
        <taxon>Eukaryota</taxon>
        <taxon>Fungi</taxon>
        <taxon>Fungi incertae sedis</taxon>
        <taxon>Chytridiomycota</taxon>
        <taxon>Chytridiomycota incertae sedis</taxon>
        <taxon>Monoblepharidomycetes</taxon>
        <taxon>Monoblepharidales</taxon>
        <taxon>Gonapodyaceae</taxon>
        <taxon>Gonapodya</taxon>
    </lineage>
</organism>
<feature type="compositionally biased region" description="Basic and acidic residues" evidence="1">
    <location>
        <begin position="1"/>
        <end position="11"/>
    </location>
</feature>
<name>A0A139AGQ9_GONPJ</name>
<dbReference type="SUPFAM" id="SSF55785">
    <property type="entry name" value="PYP-like sensor domain (PAS domain)"/>
    <property type="match status" value="1"/>
</dbReference>
<dbReference type="PROSITE" id="PS50112">
    <property type="entry name" value="PAS"/>
    <property type="match status" value="1"/>
</dbReference>
<feature type="domain" description="PAS" evidence="2">
    <location>
        <begin position="72"/>
        <end position="109"/>
    </location>
</feature>
<protein>
    <recommendedName>
        <fullName evidence="2">PAS domain-containing protein</fullName>
    </recommendedName>
</protein>
<dbReference type="InterPro" id="IPR052994">
    <property type="entry name" value="Tiny_macrocysts_regulators"/>
</dbReference>
<evidence type="ECO:0000313" key="4">
    <source>
        <dbReference type="Proteomes" id="UP000070544"/>
    </source>
</evidence>
<dbReference type="Gene3D" id="3.30.450.20">
    <property type="entry name" value="PAS domain"/>
    <property type="match status" value="1"/>
</dbReference>
<keyword evidence="4" id="KW-1185">Reference proteome</keyword>
<dbReference type="NCBIfam" id="TIGR00229">
    <property type="entry name" value="sensory_box"/>
    <property type="match status" value="1"/>
</dbReference>
<feature type="compositionally biased region" description="Low complexity" evidence="1">
    <location>
        <begin position="189"/>
        <end position="202"/>
    </location>
</feature>
<feature type="compositionally biased region" description="Gly residues" evidence="1">
    <location>
        <begin position="14"/>
        <end position="25"/>
    </location>
</feature>
<accession>A0A139AGQ9</accession>
<dbReference type="InterPro" id="IPR035965">
    <property type="entry name" value="PAS-like_dom_sf"/>
</dbReference>